<reference evidence="3 4" key="1">
    <citation type="submission" date="2021-04" db="EMBL/GenBank/DDBJ databases">
        <title>The genome sequence of Ideonella sp. 3Y2.</title>
        <authorList>
            <person name="Liu Y."/>
        </authorList>
    </citation>
    <scope>NUCLEOTIDE SEQUENCE [LARGE SCALE GENOMIC DNA]</scope>
    <source>
        <strain evidence="3 4">3Y2</strain>
    </source>
</reference>
<dbReference type="InterPro" id="IPR010895">
    <property type="entry name" value="CHRD"/>
</dbReference>
<name>A0A940Y3K0_9BURK</name>
<comment type="caution">
    <text evidence="3">The sequence shown here is derived from an EMBL/GenBank/DDBJ whole genome shotgun (WGS) entry which is preliminary data.</text>
</comment>
<accession>A0A940Y3K0</accession>
<evidence type="ECO:0000256" key="1">
    <source>
        <dbReference type="SAM" id="SignalP"/>
    </source>
</evidence>
<dbReference type="SMART" id="SM00754">
    <property type="entry name" value="CHRD"/>
    <property type="match status" value="1"/>
</dbReference>
<dbReference type="PROSITE" id="PS50933">
    <property type="entry name" value="CHRD"/>
    <property type="match status" value="1"/>
</dbReference>
<protein>
    <submittedName>
        <fullName evidence="3">CHRD domain-containing protein</fullName>
    </submittedName>
</protein>
<feature type="domain" description="CHRD" evidence="2">
    <location>
        <begin position="23"/>
        <end position="142"/>
    </location>
</feature>
<gene>
    <name evidence="3" type="ORF">KAK03_01245</name>
</gene>
<feature type="signal peptide" evidence="1">
    <location>
        <begin position="1"/>
        <end position="21"/>
    </location>
</feature>
<feature type="chain" id="PRO_5037344078" evidence="1">
    <location>
        <begin position="22"/>
        <end position="142"/>
    </location>
</feature>
<evidence type="ECO:0000313" key="4">
    <source>
        <dbReference type="Proteomes" id="UP000676246"/>
    </source>
</evidence>
<evidence type="ECO:0000313" key="3">
    <source>
        <dbReference type="EMBL" id="MBQ0929092.1"/>
    </source>
</evidence>
<dbReference type="Proteomes" id="UP000676246">
    <property type="component" value="Unassembled WGS sequence"/>
</dbReference>
<keyword evidence="1" id="KW-0732">Signal</keyword>
<dbReference type="AlphaFoldDB" id="A0A940Y3K0"/>
<proteinExistence type="predicted"/>
<evidence type="ECO:0000259" key="2">
    <source>
        <dbReference type="PROSITE" id="PS50933"/>
    </source>
</evidence>
<dbReference type="EMBL" id="JAGQDD010000001">
    <property type="protein sequence ID" value="MBQ0929092.1"/>
    <property type="molecule type" value="Genomic_DNA"/>
</dbReference>
<keyword evidence="4" id="KW-1185">Reference proteome</keyword>
<organism evidence="3 4">
    <name type="scientific">Ideonella alba</name>
    <dbReference type="NCBI Taxonomy" id="2824118"/>
    <lineage>
        <taxon>Bacteria</taxon>
        <taxon>Pseudomonadati</taxon>
        <taxon>Pseudomonadota</taxon>
        <taxon>Betaproteobacteria</taxon>
        <taxon>Burkholderiales</taxon>
        <taxon>Sphaerotilaceae</taxon>
        <taxon>Ideonella</taxon>
    </lineage>
</organism>
<dbReference type="Pfam" id="PF07452">
    <property type="entry name" value="CHRD"/>
    <property type="match status" value="1"/>
</dbReference>
<sequence>MTVASMGALLLVGACSAPPMAPMSTMLSARLSGASEVPNVMSDATGTVDASLEPDSRVLTWRISYSGLSGPVTAAHFHGPAMAGQNAAPVVPIGGPLLSPIMGRATLTPSQAADLIAGKWYLNLHTTAHPNGEARGQVNVRP</sequence>